<evidence type="ECO:0000256" key="13">
    <source>
        <dbReference type="ARBA" id="ARBA00022989"/>
    </source>
</evidence>
<keyword evidence="17" id="KW-1208">Phospholipid metabolism</keyword>
<keyword evidence="12 24" id="KW-0548">Nucleotidyltransferase</keyword>
<evidence type="ECO:0000256" key="7">
    <source>
        <dbReference type="ARBA" id="ARBA00019373"/>
    </source>
</evidence>
<evidence type="ECO:0000256" key="6">
    <source>
        <dbReference type="ARBA" id="ARBA00012487"/>
    </source>
</evidence>
<keyword evidence="9" id="KW-0444">Lipid biosynthesis</keyword>
<evidence type="ECO:0000256" key="3">
    <source>
        <dbReference type="ARBA" id="ARBA00005119"/>
    </source>
</evidence>
<keyword evidence="25" id="KW-1185">Reference proteome</keyword>
<keyword evidence="13" id="KW-1133">Transmembrane helix</keyword>
<dbReference type="Proteomes" id="UP000422232">
    <property type="component" value="Chromosome"/>
</dbReference>
<dbReference type="Pfam" id="PF01148">
    <property type="entry name" value="CTP_transf_1"/>
    <property type="match status" value="1"/>
</dbReference>
<keyword evidence="8" id="KW-1003">Cell membrane</keyword>
<evidence type="ECO:0000256" key="19">
    <source>
        <dbReference type="ARBA" id="ARBA00031825"/>
    </source>
</evidence>
<keyword evidence="14" id="KW-0443">Lipid metabolism</keyword>
<name>A0A9Q6LJT3_PISSA</name>
<comment type="similarity">
    <text evidence="5">Belongs to the CDS family.</text>
</comment>
<protein>
    <recommendedName>
        <fullName evidence="7">Phosphatidate cytidylyltransferase</fullName>
        <ecNumber evidence="6">2.7.7.41</ecNumber>
    </recommendedName>
    <alternativeName>
        <fullName evidence="20">CDP-DAG synthase</fullName>
    </alternativeName>
    <alternativeName>
        <fullName evidence="22">CDP-DG synthase</fullName>
    </alternativeName>
    <alternativeName>
        <fullName evidence="18">CDP-diacylglycerol synthase</fullName>
    </alternativeName>
    <alternativeName>
        <fullName evidence="21">CDP-diglyceride pyrophosphorylase</fullName>
    </alternativeName>
    <alternativeName>
        <fullName evidence="23">CDP-diglyceride synthase</fullName>
    </alternativeName>
    <alternativeName>
        <fullName evidence="19">CTP:phosphatidate cytidylyltransferase</fullName>
    </alternativeName>
</protein>
<sequence>MLKQRVFTGAGLIIFALLLFFVAPKPVFAVVVLAVIFWSAWEWANLSALLSKKTRFFYSAGVLILVFPALKWSQLSLLLALLWWCIALLAVVSYPRSATCWAKGVTVRLVAGLFILLPAVVALLTIYNYLGAGLLLSAMALVWAADIGAYFTGRALGRRKLALAVSPGKSWEGLAGGVMCSMMIGVALLHCVFKISVVASLIIAVCVSLVSVLGDLTESMAKRERGIKDSGHFLPGHGGILDRLDGVVAGLPIFLLLWQWLSLPLSMS</sequence>
<evidence type="ECO:0000256" key="9">
    <source>
        <dbReference type="ARBA" id="ARBA00022516"/>
    </source>
</evidence>
<evidence type="ECO:0000256" key="17">
    <source>
        <dbReference type="ARBA" id="ARBA00023264"/>
    </source>
</evidence>
<comment type="subcellular location">
    <subcellularLocation>
        <location evidence="2">Cell membrane</location>
        <topology evidence="2">Multi-pass membrane protein</topology>
    </subcellularLocation>
</comment>
<dbReference type="GO" id="GO:0004605">
    <property type="term" value="F:phosphatidate cytidylyltransferase activity"/>
    <property type="evidence" value="ECO:0007669"/>
    <property type="project" value="UniProtKB-EC"/>
</dbReference>
<keyword evidence="15" id="KW-0472">Membrane</keyword>
<evidence type="ECO:0000256" key="21">
    <source>
        <dbReference type="ARBA" id="ARBA00032396"/>
    </source>
</evidence>
<evidence type="ECO:0000256" key="2">
    <source>
        <dbReference type="ARBA" id="ARBA00004651"/>
    </source>
</evidence>
<comment type="pathway">
    <text evidence="4">Lipid metabolism.</text>
</comment>
<dbReference type="RefSeq" id="WP_016209379.1">
    <property type="nucleotide sequence ID" value="NZ_CP012413.1"/>
</dbReference>
<dbReference type="EC" id="2.7.7.41" evidence="6"/>
<organism evidence="24 25">
    <name type="scientific">Piscirickettsia salmonis</name>
    <dbReference type="NCBI Taxonomy" id="1238"/>
    <lineage>
        <taxon>Bacteria</taxon>
        <taxon>Pseudomonadati</taxon>
        <taxon>Pseudomonadota</taxon>
        <taxon>Gammaproteobacteria</taxon>
        <taxon>Thiotrichales</taxon>
        <taxon>Piscirickettsiaceae</taxon>
        <taxon>Piscirickettsia</taxon>
    </lineage>
</organism>
<keyword evidence="16" id="KW-0594">Phospholipid biosynthesis</keyword>
<evidence type="ECO:0000313" key="24">
    <source>
        <dbReference type="EMBL" id="QGO05151.1"/>
    </source>
</evidence>
<comment type="pathway">
    <text evidence="3">Phospholipid metabolism; CDP-diacylglycerol biosynthesis; CDP-diacylglycerol from sn-glycerol 3-phosphate: step 3/3.</text>
</comment>
<evidence type="ECO:0000256" key="20">
    <source>
        <dbReference type="ARBA" id="ARBA00032253"/>
    </source>
</evidence>
<evidence type="ECO:0000256" key="1">
    <source>
        <dbReference type="ARBA" id="ARBA00001698"/>
    </source>
</evidence>
<dbReference type="GO" id="GO:0016024">
    <property type="term" value="P:CDP-diacylglycerol biosynthetic process"/>
    <property type="evidence" value="ECO:0007669"/>
    <property type="project" value="TreeGrafter"/>
</dbReference>
<evidence type="ECO:0000256" key="12">
    <source>
        <dbReference type="ARBA" id="ARBA00022695"/>
    </source>
</evidence>
<evidence type="ECO:0000256" key="15">
    <source>
        <dbReference type="ARBA" id="ARBA00023136"/>
    </source>
</evidence>
<evidence type="ECO:0000256" key="16">
    <source>
        <dbReference type="ARBA" id="ARBA00023209"/>
    </source>
</evidence>
<dbReference type="EMBL" id="CP038908">
    <property type="protein sequence ID" value="QGO05151.1"/>
    <property type="molecule type" value="Genomic_DNA"/>
</dbReference>
<dbReference type="PANTHER" id="PTHR46382">
    <property type="entry name" value="PHOSPHATIDATE CYTIDYLYLTRANSFERASE"/>
    <property type="match status" value="1"/>
</dbReference>
<evidence type="ECO:0000256" key="23">
    <source>
        <dbReference type="ARBA" id="ARBA00033406"/>
    </source>
</evidence>
<accession>A0A9Q6LJT3</accession>
<evidence type="ECO:0000256" key="4">
    <source>
        <dbReference type="ARBA" id="ARBA00005189"/>
    </source>
</evidence>
<dbReference type="PANTHER" id="PTHR46382:SF1">
    <property type="entry name" value="PHOSPHATIDATE CYTIDYLYLTRANSFERASE"/>
    <property type="match status" value="1"/>
</dbReference>
<gene>
    <name evidence="24" type="primary">cdsA</name>
    <name evidence="24" type="ORF">Psal009_01032</name>
</gene>
<evidence type="ECO:0000256" key="14">
    <source>
        <dbReference type="ARBA" id="ARBA00023098"/>
    </source>
</evidence>
<keyword evidence="10 24" id="KW-0808">Transferase</keyword>
<evidence type="ECO:0000256" key="5">
    <source>
        <dbReference type="ARBA" id="ARBA00010185"/>
    </source>
</evidence>
<proteinExistence type="inferred from homology"/>
<evidence type="ECO:0000256" key="11">
    <source>
        <dbReference type="ARBA" id="ARBA00022692"/>
    </source>
</evidence>
<evidence type="ECO:0000313" key="25">
    <source>
        <dbReference type="Proteomes" id="UP000422232"/>
    </source>
</evidence>
<dbReference type="GeneID" id="66741812"/>
<evidence type="ECO:0000256" key="18">
    <source>
        <dbReference type="ARBA" id="ARBA00029893"/>
    </source>
</evidence>
<evidence type="ECO:0000256" key="10">
    <source>
        <dbReference type="ARBA" id="ARBA00022679"/>
    </source>
</evidence>
<comment type="catalytic activity">
    <reaction evidence="1">
        <text>a 1,2-diacyl-sn-glycero-3-phosphate + CTP + H(+) = a CDP-1,2-diacyl-sn-glycerol + diphosphate</text>
        <dbReference type="Rhea" id="RHEA:16229"/>
        <dbReference type="ChEBI" id="CHEBI:15378"/>
        <dbReference type="ChEBI" id="CHEBI:33019"/>
        <dbReference type="ChEBI" id="CHEBI:37563"/>
        <dbReference type="ChEBI" id="CHEBI:58332"/>
        <dbReference type="ChEBI" id="CHEBI:58608"/>
        <dbReference type="EC" id="2.7.7.41"/>
    </reaction>
</comment>
<evidence type="ECO:0000256" key="8">
    <source>
        <dbReference type="ARBA" id="ARBA00022475"/>
    </source>
</evidence>
<keyword evidence="11" id="KW-0812">Transmembrane</keyword>
<dbReference type="AlphaFoldDB" id="A0A9Q6LJT3"/>
<evidence type="ECO:0000256" key="22">
    <source>
        <dbReference type="ARBA" id="ARBA00032743"/>
    </source>
</evidence>
<dbReference type="GO" id="GO:0005886">
    <property type="term" value="C:plasma membrane"/>
    <property type="evidence" value="ECO:0007669"/>
    <property type="project" value="UniProtKB-SubCell"/>
</dbReference>
<reference evidence="24 25" key="1">
    <citation type="submission" date="2019-04" db="EMBL/GenBank/DDBJ databases">
        <title>Complete genome sequencing of Piscirickettsia salmonis strain Psal-009.</title>
        <authorList>
            <person name="Schober I."/>
            <person name="Bunk B."/>
            <person name="Sproer C."/>
            <person name="Carril G.P."/>
            <person name="Riedel T."/>
            <person name="Flores-Herrera P.A."/>
            <person name="Nourdin-Galindo G."/>
            <person name="Marshall S.H."/>
            <person name="Overmann J."/>
        </authorList>
    </citation>
    <scope>NUCLEOTIDE SEQUENCE [LARGE SCALE GENOMIC DNA]</scope>
    <source>
        <strain evidence="24 25">Psal-009</strain>
    </source>
</reference>